<evidence type="ECO:0000313" key="2">
    <source>
        <dbReference type="EMBL" id="MCZ8515568.1"/>
    </source>
</evidence>
<protein>
    <recommendedName>
        <fullName evidence="4">Copper amine oxidase-like N-terminal domain-containing protein</fullName>
    </recommendedName>
</protein>
<keyword evidence="3" id="KW-1185">Reference proteome</keyword>
<dbReference type="EMBL" id="JAQAGZ010000018">
    <property type="protein sequence ID" value="MCZ8515568.1"/>
    <property type="molecule type" value="Genomic_DNA"/>
</dbReference>
<evidence type="ECO:0008006" key="4">
    <source>
        <dbReference type="Google" id="ProtNLM"/>
    </source>
</evidence>
<feature type="chain" id="PRO_5046154405" description="Copper amine oxidase-like N-terminal domain-containing protein" evidence="1">
    <location>
        <begin position="26"/>
        <end position="383"/>
    </location>
</feature>
<dbReference type="Proteomes" id="UP001527882">
    <property type="component" value="Unassembled WGS sequence"/>
</dbReference>
<organism evidence="2 3">
    <name type="scientific">Paenibacillus gyeongsangnamensis</name>
    <dbReference type="NCBI Taxonomy" id="3388067"/>
    <lineage>
        <taxon>Bacteria</taxon>
        <taxon>Bacillati</taxon>
        <taxon>Bacillota</taxon>
        <taxon>Bacilli</taxon>
        <taxon>Bacillales</taxon>
        <taxon>Paenibacillaceae</taxon>
        <taxon>Paenibacillus</taxon>
    </lineage>
</organism>
<proteinExistence type="predicted"/>
<sequence length="383" mass="42375">MRRIVALGLTGILCLLTLGSYDALGAAEPAAVLVVKASSDSGYRTELPVDSAELLKAIQRKNRPSRQDVSMPLTDTFLILKRKDTAETEFSVDSQGGLRNGEGAALDLPPEVQGELHRLRLQARKQHYGEMTPWSDVKRKLPLKSVSTVKDLETGLSFRVQRRAGSKHADMQPLTKADTEVMKEIYGGEWSWRRRAVLVEYEGHRFAGSMHGMPHGGDGIPDNGFSGHFCIHFHGSTTHGSGNTDPDHQWMIRKAAGRWDETFAAASPGDIIESFLVAVNQHDPELLKHGFARMDHPQLVAFLGEMKEIKAIRIAASKDKRKPASWDGLLSADVPVELTLHRSGMRPEKQVFTFLMRRAGPDAPWKIDGINRISPHGKGMKSP</sequence>
<evidence type="ECO:0000313" key="3">
    <source>
        <dbReference type="Proteomes" id="UP001527882"/>
    </source>
</evidence>
<dbReference type="RefSeq" id="WP_269884100.1">
    <property type="nucleotide sequence ID" value="NZ_JAQAGZ010000018.1"/>
</dbReference>
<keyword evidence="1" id="KW-0732">Signal</keyword>
<evidence type="ECO:0000256" key="1">
    <source>
        <dbReference type="SAM" id="SignalP"/>
    </source>
</evidence>
<accession>A0ABT4QFA9</accession>
<feature type="signal peptide" evidence="1">
    <location>
        <begin position="1"/>
        <end position="25"/>
    </location>
</feature>
<name>A0ABT4QFA9_9BACL</name>
<comment type="caution">
    <text evidence="2">The sequence shown here is derived from an EMBL/GenBank/DDBJ whole genome shotgun (WGS) entry which is preliminary data.</text>
</comment>
<reference evidence="2 3" key="1">
    <citation type="submission" date="2022-12" db="EMBL/GenBank/DDBJ databases">
        <title>Draft genome sequence of Paenibacillus sp. dW9.</title>
        <authorList>
            <person name="Choi E.-W."/>
            <person name="Kim D.-U."/>
        </authorList>
    </citation>
    <scope>NUCLEOTIDE SEQUENCE [LARGE SCALE GENOMIC DNA]</scope>
    <source>
        <strain evidence="3">dW9</strain>
    </source>
</reference>
<gene>
    <name evidence="2" type="ORF">O9H85_24805</name>
</gene>